<keyword evidence="4" id="KW-1185">Reference proteome</keyword>
<dbReference type="Pfam" id="PF24800">
    <property type="entry name" value="DUF7702"/>
    <property type="match status" value="1"/>
</dbReference>
<dbReference type="RefSeq" id="XP_020075050.1">
    <property type="nucleotide sequence ID" value="XM_020222337.1"/>
</dbReference>
<feature type="transmembrane region" description="Helical" evidence="1">
    <location>
        <begin position="175"/>
        <end position="196"/>
    </location>
</feature>
<evidence type="ECO:0000313" key="3">
    <source>
        <dbReference type="EMBL" id="ODV65983.1"/>
    </source>
</evidence>
<dbReference type="Proteomes" id="UP000095085">
    <property type="component" value="Unassembled WGS sequence"/>
</dbReference>
<keyword evidence="1" id="KW-1133">Transmembrane helix</keyword>
<gene>
    <name evidence="3" type="ORF">HYPBUDRAFT_158024</name>
</gene>
<keyword evidence="1" id="KW-0812">Transmembrane</keyword>
<proteinExistence type="predicted"/>
<evidence type="ECO:0000313" key="4">
    <source>
        <dbReference type="Proteomes" id="UP000095085"/>
    </source>
</evidence>
<feature type="transmembrane region" description="Helical" evidence="1">
    <location>
        <begin position="128"/>
        <end position="155"/>
    </location>
</feature>
<evidence type="ECO:0000256" key="1">
    <source>
        <dbReference type="SAM" id="Phobius"/>
    </source>
</evidence>
<accession>A0A1E4RFG2</accession>
<feature type="transmembrane region" description="Helical" evidence="1">
    <location>
        <begin position="232"/>
        <end position="251"/>
    </location>
</feature>
<sequence length="316" mass="35470">MFKLESSGIAGSVYLVLFCCLLPVTVYCTLKKGYKSVFTLLLIYNLIRLGGQVCGVLFGYYGFSNTDCLIAYIILGAEGYFSLILSSLYTIVEGQRLVKGRSWLKDYGPRGAFDASQKKRFGIRSNNWYGLYHLILIPANALLIAGASMTSGLSIQEYLQNGSKLQTSKSLRCAGQAIFLALTIVMVVIALSTFFIQRVRCWTMITVILASPFLIVRGIFGILSIYIDSMNYMAMSNYIHGGVFGILSIYIDDMNYMAMTNYLNGFHSTLIIYEYILGTSMEFVSAIFLVSAYFDKQRVPELSREDLFETICKNEY</sequence>
<evidence type="ECO:0000259" key="2">
    <source>
        <dbReference type="Pfam" id="PF24800"/>
    </source>
</evidence>
<dbReference type="AlphaFoldDB" id="A0A1E4RFG2"/>
<dbReference type="InterPro" id="IPR056119">
    <property type="entry name" value="DUF7702"/>
</dbReference>
<name>A0A1E4RFG2_9ASCO</name>
<protein>
    <recommendedName>
        <fullName evidence="2">DUF7702 domain-containing protein</fullName>
    </recommendedName>
</protein>
<feature type="transmembrane region" description="Helical" evidence="1">
    <location>
        <begin position="203"/>
        <end position="226"/>
    </location>
</feature>
<feature type="transmembrane region" description="Helical" evidence="1">
    <location>
        <begin position="12"/>
        <end position="30"/>
    </location>
</feature>
<feature type="transmembrane region" description="Helical" evidence="1">
    <location>
        <begin position="272"/>
        <end position="294"/>
    </location>
</feature>
<feature type="transmembrane region" description="Helical" evidence="1">
    <location>
        <begin position="69"/>
        <end position="92"/>
    </location>
</feature>
<organism evidence="3 4">
    <name type="scientific">Hyphopichia burtonii NRRL Y-1933</name>
    <dbReference type="NCBI Taxonomy" id="984485"/>
    <lineage>
        <taxon>Eukaryota</taxon>
        <taxon>Fungi</taxon>
        <taxon>Dikarya</taxon>
        <taxon>Ascomycota</taxon>
        <taxon>Saccharomycotina</taxon>
        <taxon>Pichiomycetes</taxon>
        <taxon>Debaryomycetaceae</taxon>
        <taxon>Hyphopichia</taxon>
    </lineage>
</organism>
<reference evidence="4" key="1">
    <citation type="submission" date="2016-05" db="EMBL/GenBank/DDBJ databases">
        <title>Comparative genomics of biotechnologically important yeasts.</title>
        <authorList>
            <consortium name="DOE Joint Genome Institute"/>
            <person name="Riley R."/>
            <person name="Haridas S."/>
            <person name="Wolfe K.H."/>
            <person name="Lopes M.R."/>
            <person name="Hittinger C.T."/>
            <person name="Goker M."/>
            <person name="Salamov A."/>
            <person name="Wisecaver J."/>
            <person name="Long T.M."/>
            <person name="Aerts A.L."/>
            <person name="Barry K."/>
            <person name="Choi C."/>
            <person name="Clum A."/>
            <person name="Coughlan A.Y."/>
            <person name="Deshpande S."/>
            <person name="Douglass A.P."/>
            <person name="Hanson S.J."/>
            <person name="Klenk H.-P."/>
            <person name="Labutti K."/>
            <person name="Lapidus A."/>
            <person name="Lindquist E."/>
            <person name="Lipzen A."/>
            <person name="Meier-Kolthoff J.P."/>
            <person name="Ohm R.A."/>
            <person name="Otillar R.P."/>
            <person name="Pangilinan J."/>
            <person name="Peng Y."/>
            <person name="Rokas A."/>
            <person name="Rosa C.A."/>
            <person name="Scheuner C."/>
            <person name="Sibirny A.A."/>
            <person name="Slot J.C."/>
            <person name="Stielow J.B."/>
            <person name="Sun H."/>
            <person name="Kurtzman C.P."/>
            <person name="Blackwell M."/>
            <person name="Grigoriev I.V."/>
            <person name="Jeffries T.W."/>
        </authorList>
    </citation>
    <scope>NUCLEOTIDE SEQUENCE [LARGE SCALE GENOMIC DNA]</scope>
    <source>
        <strain evidence="4">NRRL Y-1933</strain>
    </source>
</reference>
<dbReference type="PANTHER" id="PTHR42109">
    <property type="entry name" value="UNPLACED GENOMIC SCAFFOLD UM_SCAF_CONTIG_1.265, WHOLE GENOME SHOTGUN SEQUENCE"/>
    <property type="match status" value="1"/>
</dbReference>
<dbReference type="PANTHER" id="PTHR42109:SF2">
    <property type="entry name" value="INTEGRAL MEMBRANE PROTEIN"/>
    <property type="match status" value="1"/>
</dbReference>
<feature type="domain" description="DUF7702" evidence="2">
    <location>
        <begin position="121"/>
        <end position="236"/>
    </location>
</feature>
<dbReference type="OrthoDB" id="2560628at2759"/>
<feature type="transmembrane region" description="Helical" evidence="1">
    <location>
        <begin position="42"/>
        <end position="63"/>
    </location>
</feature>
<dbReference type="GeneID" id="30996886"/>
<keyword evidence="1" id="KW-0472">Membrane</keyword>
<dbReference type="EMBL" id="KV454543">
    <property type="protein sequence ID" value="ODV65983.1"/>
    <property type="molecule type" value="Genomic_DNA"/>
</dbReference>